<reference evidence="1 2" key="1">
    <citation type="submission" date="2012-09" db="EMBL/GenBank/DDBJ databases">
        <title>The Genome Sequence of Veillonella ratti ACS-216-V-COL6B.</title>
        <authorList>
            <consortium name="The Broad Institute Genome Sequencing Platform"/>
            <person name="Earl A."/>
            <person name="Ward D."/>
            <person name="Feldgarden M."/>
            <person name="Gevers D."/>
            <person name="Saerens B."/>
            <person name="Vaneechoutte M."/>
            <person name="Walker B."/>
            <person name="Young S.K."/>
            <person name="Zeng Q."/>
            <person name="Gargeya S."/>
            <person name="Fitzgerald M."/>
            <person name="Haas B."/>
            <person name="Abouelleil A."/>
            <person name="Alvarado L."/>
            <person name="Arachchi H.M."/>
            <person name="Berlin A."/>
            <person name="Chapman S.B."/>
            <person name="Goldberg J."/>
            <person name="Griggs A."/>
            <person name="Gujja S."/>
            <person name="Hansen M."/>
            <person name="Howarth C."/>
            <person name="Imamovic A."/>
            <person name="Larimer J."/>
            <person name="McCowen C."/>
            <person name="Montmayeur A."/>
            <person name="Murphy C."/>
            <person name="Neiman D."/>
            <person name="Pearson M."/>
            <person name="Priest M."/>
            <person name="Roberts A."/>
            <person name="Saif S."/>
            <person name="Shea T."/>
            <person name="Sisk P."/>
            <person name="Sykes S."/>
            <person name="Wortman J."/>
            <person name="Nusbaum C."/>
            <person name="Birren B."/>
        </authorList>
    </citation>
    <scope>NUCLEOTIDE SEQUENCE [LARGE SCALE GENOMIC DNA]</scope>
    <source>
        <strain evidence="1 2">ACS-216-V-Col6b</strain>
    </source>
</reference>
<dbReference type="Proteomes" id="UP000009891">
    <property type="component" value="Unassembled WGS sequence"/>
</dbReference>
<sequence length="85" mass="10070">MNFPKEENRNERQGIIKFLNKEFKPKSLDYWFAEDENEPKIVKKIIEELKKIEGLTYAEAYGILQAVKQKLEFESNFVSLSNRGK</sequence>
<dbReference type="OrthoDB" id="9973202at2"/>
<dbReference type="EMBL" id="AHAF01000008">
    <property type="protein sequence ID" value="EKU78310.1"/>
    <property type="molecule type" value="Genomic_DNA"/>
</dbReference>
<name>K9DLR5_9FIRM</name>
<evidence type="ECO:0000313" key="2">
    <source>
        <dbReference type="Proteomes" id="UP000009891"/>
    </source>
</evidence>
<protein>
    <submittedName>
        <fullName evidence="1">Uncharacterized protein</fullName>
    </submittedName>
</protein>
<comment type="caution">
    <text evidence="1">The sequence shown here is derived from an EMBL/GenBank/DDBJ whole genome shotgun (WGS) entry which is preliminary data.</text>
</comment>
<accession>K9DLR5</accession>
<evidence type="ECO:0000313" key="1">
    <source>
        <dbReference type="EMBL" id="EKU78310.1"/>
    </source>
</evidence>
<dbReference type="AlphaFoldDB" id="K9DLR5"/>
<gene>
    <name evidence="1" type="ORF">HMPREF9282_01216</name>
</gene>
<dbReference type="HOGENOM" id="CLU_2511754_0_0_9"/>
<dbReference type="RefSeq" id="WP_006556103.1">
    <property type="nucleotide sequence ID" value="NZ_JH992937.1"/>
</dbReference>
<keyword evidence="2" id="KW-1185">Reference proteome</keyword>
<proteinExistence type="predicted"/>
<organism evidence="1 2">
    <name type="scientific">Veillonella seminalis ACS-216-V-Col6b</name>
    <dbReference type="NCBI Taxonomy" id="883156"/>
    <lineage>
        <taxon>Bacteria</taxon>
        <taxon>Bacillati</taxon>
        <taxon>Bacillota</taxon>
        <taxon>Negativicutes</taxon>
        <taxon>Veillonellales</taxon>
        <taxon>Veillonellaceae</taxon>
        <taxon>Veillonella</taxon>
    </lineage>
</organism>